<name>R7S5Q3_PUNST</name>
<evidence type="ECO:0000256" key="1">
    <source>
        <dbReference type="ARBA" id="ARBA00005564"/>
    </source>
</evidence>
<dbReference type="PANTHER" id="PTHR30344">
    <property type="entry name" value="6-PHOSPHOGLUCONOLACTONASE-RELATED"/>
    <property type="match status" value="1"/>
</dbReference>
<evidence type="ECO:0000313" key="3">
    <source>
        <dbReference type="EMBL" id="EIN04866.1"/>
    </source>
</evidence>
<keyword evidence="4" id="KW-1185">Reference proteome</keyword>
<dbReference type="RefSeq" id="XP_007387789.1">
    <property type="nucleotide sequence ID" value="XM_007387727.1"/>
</dbReference>
<dbReference type="SUPFAM" id="SSF50969">
    <property type="entry name" value="YVTN repeat-like/Quinoprotein amine dehydrogenase"/>
    <property type="match status" value="1"/>
</dbReference>
<dbReference type="GeneID" id="18879980"/>
<accession>R7S5Q3</accession>
<evidence type="ECO:0008006" key="5">
    <source>
        <dbReference type="Google" id="ProtNLM"/>
    </source>
</evidence>
<dbReference type="InterPro" id="IPR019405">
    <property type="entry name" value="Lactonase_7-beta_prop"/>
</dbReference>
<evidence type="ECO:0000256" key="2">
    <source>
        <dbReference type="SAM" id="SignalP"/>
    </source>
</evidence>
<dbReference type="HOGENOM" id="CLU_037887_0_0_1"/>
<sequence length="430" mass="43894">MFFKSFASLTLLVSAACGSAVPASSKNTMVMNNKLGLKGKSAGAVYFITNEPSGNFVVSADIKSDGTLTLARAVSADGRGQHGNDSPAAEGPDGLFSQASIKASQNGKVLATVNPGSNTIAVFAINAKNPSVIDMIGGPVSTEGEFPMSIAFNEAGNKVCVLNGGQVNGVNCYKVDPKDGLEAIPGTLRSLGLNQTTPATGPAGTTSHLLFSSDEKSLMASVKGVPPQPGFIAVWSVNDDNSLSPNFTKVAPAAGGLLPFSMTPIPGKNALLVTDPGLGFDVFDMSNVQAGGSSQSTVNATGQSSANPISGQSATCWSSFSNKTGSFYLIDIGTAMVTEVNVDSNLNGTIVKQYAQTANSGPIDNTVATVNGKDFLYVLGANATQIDVLSLNAPGQAKGIQTLDIAGPSKKAGLTVNRLNLQGMTAFIKN</sequence>
<dbReference type="PROSITE" id="PS51257">
    <property type="entry name" value="PROKAR_LIPOPROTEIN"/>
    <property type="match status" value="1"/>
</dbReference>
<protein>
    <recommendedName>
        <fullName evidence="5">3-carboxymuconate cyclase</fullName>
    </recommendedName>
</protein>
<organism evidence="3 4">
    <name type="scientific">Punctularia strigosozonata (strain HHB-11173)</name>
    <name type="common">White-rot fungus</name>
    <dbReference type="NCBI Taxonomy" id="741275"/>
    <lineage>
        <taxon>Eukaryota</taxon>
        <taxon>Fungi</taxon>
        <taxon>Dikarya</taxon>
        <taxon>Basidiomycota</taxon>
        <taxon>Agaricomycotina</taxon>
        <taxon>Agaricomycetes</taxon>
        <taxon>Corticiales</taxon>
        <taxon>Punctulariaceae</taxon>
        <taxon>Punctularia</taxon>
    </lineage>
</organism>
<comment type="similarity">
    <text evidence="1">Belongs to the cycloisomerase 2 family.</text>
</comment>
<dbReference type="InterPro" id="IPR011044">
    <property type="entry name" value="Quino_amine_DH_bsu"/>
</dbReference>
<evidence type="ECO:0000313" key="4">
    <source>
        <dbReference type="Proteomes" id="UP000054196"/>
    </source>
</evidence>
<dbReference type="Proteomes" id="UP000054196">
    <property type="component" value="Unassembled WGS sequence"/>
</dbReference>
<reference evidence="4" key="1">
    <citation type="journal article" date="2012" name="Science">
        <title>The Paleozoic origin of enzymatic lignin decomposition reconstructed from 31 fungal genomes.</title>
        <authorList>
            <person name="Floudas D."/>
            <person name="Binder M."/>
            <person name="Riley R."/>
            <person name="Barry K."/>
            <person name="Blanchette R.A."/>
            <person name="Henrissat B."/>
            <person name="Martinez A.T."/>
            <person name="Otillar R."/>
            <person name="Spatafora J.W."/>
            <person name="Yadav J.S."/>
            <person name="Aerts A."/>
            <person name="Benoit I."/>
            <person name="Boyd A."/>
            <person name="Carlson A."/>
            <person name="Copeland A."/>
            <person name="Coutinho P.M."/>
            <person name="de Vries R.P."/>
            <person name="Ferreira P."/>
            <person name="Findley K."/>
            <person name="Foster B."/>
            <person name="Gaskell J."/>
            <person name="Glotzer D."/>
            <person name="Gorecki P."/>
            <person name="Heitman J."/>
            <person name="Hesse C."/>
            <person name="Hori C."/>
            <person name="Igarashi K."/>
            <person name="Jurgens J.A."/>
            <person name="Kallen N."/>
            <person name="Kersten P."/>
            <person name="Kohler A."/>
            <person name="Kuees U."/>
            <person name="Kumar T.K.A."/>
            <person name="Kuo A."/>
            <person name="LaButti K."/>
            <person name="Larrondo L.F."/>
            <person name="Lindquist E."/>
            <person name="Ling A."/>
            <person name="Lombard V."/>
            <person name="Lucas S."/>
            <person name="Lundell T."/>
            <person name="Martin R."/>
            <person name="McLaughlin D.J."/>
            <person name="Morgenstern I."/>
            <person name="Morin E."/>
            <person name="Murat C."/>
            <person name="Nagy L.G."/>
            <person name="Nolan M."/>
            <person name="Ohm R.A."/>
            <person name="Patyshakuliyeva A."/>
            <person name="Rokas A."/>
            <person name="Ruiz-Duenas F.J."/>
            <person name="Sabat G."/>
            <person name="Salamov A."/>
            <person name="Samejima M."/>
            <person name="Schmutz J."/>
            <person name="Slot J.C."/>
            <person name="St John F."/>
            <person name="Stenlid J."/>
            <person name="Sun H."/>
            <person name="Sun S."/>
            <person name="Syed K."/>
            <person name="Tsang A."/>
            <person name="Wiebenga A."/>
            <person name="Young D."/>
            <person name="Pisabarro A."/>
            <person name="Eastwood D.C."/>
            <person name="Martin F."/>
            <person name="Cullen D."/>
            <person name="Grigoriev I.V."/>
            <person name="Hibbett D.S."/>
        </authorList>
    </citation>
    <scope>NUCLEOTIDE SEQUENCE [LARGE SCALE GENOMIC DNA]</scope>
    <source>
        <strain evidence="4">HHB-11173 SS5</strain>
    </source>
</reference>
<dbReference type="OMA" id="NATCWSS"/>
<feature type="signal peptide" evidence="2">
    <location>
        <begin position="1"/>
        <end position="25"/>
    </location>
</feature>
<dbReference type="OrthoDB" id="10006285at2759"/>
<feature type="chain" id="PRO_5004455522" description="3-carboxymuconate cyclase" evidence="2">
    <location>
        <begin position="26"/>
        <end position="430"/>
    </location>
</feature>
<dbReference type="EMBL" id="JH687552">
    <property type="protein sequence ID" value="EIN04866.1"/>
    <property type="molecule type" value="Genomic_DNA"/>
</dbReference>
<dbReference type="InterPro" id="IPR050282">
    <property type="entry name" value="Cycloisomerase_2"/>
</dbReference>
<dbReference type="Gene3D" id="2.130.10.10">
    <property type="entry name" value="YVTN repeat-like/Quinoprotein amine dehydrogenase"/>
    <property type="match status" value="2"/>
</dbReference>
<dbReference type="PANTHER" id="PTHR30344:SF1">
    <property type="entry name" value="6-PHOSPHOGLUCONOLACTONASE"/>
    <property type="match status" value="1"/>
</dbReference>
<dbReference type="InterPro" id="IPR015943">
    <property type="entry name" value="WD40/YVTN_repeat-like_dom_sf"/>
</dbReference>
<keyword evidence="2" id="KW-0732">Signal</keyword>
<dbReference type="KEGG" id="psq:PUNSTDRAFT_138065"/>
<dbReference type="Pfam" id="PF10282">
    <property type="entry name" value="Lactonase"/>
    <property type="match status" value="1"/>
</dbReference>
<dbReference type="eggNOG" id="ENOG502S2T1">
    <property type="taxonomic scope" value="Eukaryota"/>
</dbReference>
<dbReference type="GO" id="GO:0017057">
    <property type="term" value="F:6-phosphogluconolactonase activity"/>
    <property type="evidence" value="ECO:0007669"/>
    <property type="project" value="TreeGrafter"/>
</dbReference>
<proteinExistence type="inferred from homology"/>
<dbReference type="AlphaFoldDB" id="R7S5Q3"/>
<gene>
    <name evidence="3" type="ORF">PUNSTDRAFT_138065</name>
</gene>